<dbReference type="EMBL" id="JACGCM010001332">
    <property type="protein sequence ID" value="KAF6156455.1"/>
    <property type="molecule type" value="Genomic_DNA"/>
</dbReference>
<accession>A0A7J7MNC7</accession>
<organism evidence="1 2">
    <name type="scientific">Kingdonia uniflora</name>
    <dbReference type="NCBI Taxonomy" id="39325"/>
    <lineage>
        <taxon>Eukaryota</taxon>
        <taxon>Viridiplantae</taxon>
        <taxon>Streptophyta</taxon>
        <taxon>Embryophyta</taxon>
        <taxon>Tracheophyta</taxon>
        <taxon>Spermatophyta</taxon>
        <taxon>Magnoliopsida</taxon>
        <taxon>Ranunculales</taxon>
        <taxon>Circaeasteraceae</taxon>
        <taxon>Kingdonia</taxon>
    </lineage>
</organism>
<evidence type="ECO:0000313" key="2">
    <source>
        <dbReference type="Proteomes" id="UP000541444"/>
    </source>
</evidence>
<keyword evidence="2" id="KW-1185">Reference proteome</keyword>
<gene>
    <name evidence="1" type="ORF">GIB67_001498</name>
</gene>
<dbReference type="AlphaFoldDB" id="A0A7J7MNC7"/>
<proteinExistence type="predicted"/>
<feature type="non-terminal residue" evidence="1">
    <location>
        <position position="1"/>
    </location>
</feature>
<sequence length="53" mass="6030">RTPTIEIKTSLDATPNGYFASHTPQPLNRTLHNTQKYFKQHSFNKTTKGVSLL</sequence>
<reference evidence="1 2" key="1">
    <citation type="journal article" date="2020" name="IScience">
        <title>Genome Sequencing of the Endangered Kingdonia uniflora (Circaeasteraceae, Ranunculales) Reveals Potential Mechanisms of Evolutionary Specialization.</title>
        <authorList>
            <person name="Sun Y."/>
            <person name="Deng T."/>
            <person name="Zhang A."/>
            <person name="Moore M.J."/>
            <person name="Landis J.B."/>
            <person name="Lin N."/>
            <person name="Zhang H."/>
            <person name="Zhang X."/>
            <person name="Huang J."/>
            <person name="Zhang X."/>
            <person name="Sun H."/>
            <person name="Wang H."/>
        </authorList>
    </citation>
    <scope>NUCLEOTIDE SEQUENCE [LARGE SCALE GENOMIC DNA]</scope>
    <source>
        <strain evidence="1">TB1705</strain>
        <tissue evidence="1">Leaf</tissue>
    </source>
</reference>
<evidence type="ECO:0000313" key="1">
    <source>
        <dbReference type="EMBL" id="KAF6156455.1"/>
    </source>
</evidence>
<dbReference type="Proteomes" id="UP000541444">
    <property type="component" value="Unassembled WGS sequence"/>
</dbReference>
<comment type="caution">
    <text evidence="1">The sequence shown here is derived from an EMBL/GenBank/DDBJ whole genome shotgun (WGS) entry which is preliminary data.</text>
</comment>
<name>A0A7J7MNC7_9MAGN</name>
<protein>
    <submittedName>
        <fullName evidence="1">Uncharacterized protein</fullName>
    </submittedName>
</protein>